<name>Q24CE1_TETTS</name>
<reference evidence="3" key="1">
    <citation type="journal article" date="2006" name="PLoS Biol.">
        <title>Macronuclear genome sequence of the ciliate Tetrahymena thermophila, a model eukaryote.</title>
        <authorList>
            <person name="Eisen J.A."/>
            <person name="Coyne R.S."/>
            <person name="Wu M."/>
            <person name="Wu D."/>
            <person name="Thiagarajan M."/>
            <person name="Wortman J.R."/>
            <person name="Badger J.H."/>
            <person name="Ren Q."/>
            <person name="Amedeo P."/>
            <person name="Jones K.M."/>
            <person name="Tallon L.J."/>
            <person name="Delcher A.L."/>
            <person name="Salzberg S.L."/>
            <person name="Silva J.C."/>
            <person name="Haas B.J."/>
            <person name="Majoros W.H."/>
            <person name="Farzad M."/>
            <person name="Carlton J.M."/>
            <person name="Smith R.K. Jr."/>
            <person name="Garg J."/>
            <person name="Pearlman R.E."/>
            <person name="Karrer K.M."/>
            <person name="Sun L."/>
            <person name="Manning G."/>
            <person name="Elde N.C."/>
            <person name="Turkewitz A.P."/>
            <person name="Asai D.J."/>
            <person name="Wilkes D.E."/>
            <person name="Wang Y."/>
            <person name="Cai H."/>
            <person name="Collins K."/>
            <person name="Stewart B.A."/>
            <person name="Lee S.R."/>
            <person name="Wilamowska K."/>
            <person name="Weinberg Z."/>
            <person name="Ruzzo W.L."/>
            <person name="Wloga D."/>
            <person name="Gaertig J."/>
            <person name="Frankel J."/>
            <person name="Tsao C.-C."/>
            <person name="Gorovsky M.A."/>
            <person name="Keeling P.J."/>
            <person name="Waller R.F."/>
            <person name="Patron N.J."/>
            <person name="Cherry J.M."/>
            <person name="Stover N.A."/>
            <person name="Krieger C.J."/>
            <person name="del Toro C."/>
            <person name="Ryder H.F."/>
            <person name="Williamson S.C."/>
            <person name="Barbeau R.A."/>
            <person name="Hamilton E.P."/>
            <person name="Orias E."/>
        </authorList>
    </citation>
    <scope>NUCLEOTIDE SEQUENCE [LARGE SCALE GENOMIC DNA]</scope>
    <source>
        <strain evidence="3">SB210</strain>
    </source>
</reference>
<dbReference type="AlphaFoldDB" id="Q24CE1"/>
<dbReference type="InParanoid" id="Q24CE1"/>
<evidence type="ECO:0000313" key="2">
    <source>
        <dbReference type="EMBL" id="EAS05433.1"/>
    </source>
</evidence>
<feature type="compositionally biased region" description="Low complexity" evidence="1">
    <location>
        <begin position="803"/>
        <end position="815"/>
    </location>
</feature>
<feature type="compositionally biased region" description="Low complexity" evidence="1">
    <location>
        <begin position="448"/>
        <end position="476"/>
    </location>
</feature>
<accession>Q24CE1</accession>
<feature type="compositionally biased region" description="Polar residues" evidence="1">
    <location>
        <begin position="125"/>
        <end position="139"/>
    </location>
</feature>
<dbReference type="EMBL" id="GG662371">
    <property type="protein sequence ID" value="EAS05433.1"/>
    <property type="molecule type" value="Genomic_DNA"/>
</dbReference>
<protein>
    <submittedName>
        <fullName evidence="2">Uncharacterized protein</fullName>
    </submittedName>
</protein>
<organism evidence="2 3">
    <name type="scientific">Tetrahymena thermophila (strain SB210)</name>
    <dbReference type="NCBI Taxonomy" id="312017"/>
    <lineage>
        <taxon>Eukaryota</taxon>
        <taxon>Sar</taxon>
        <taxon>Alveolata</taxon>
        <taxon>Ciliophora</taxon>
        <taxon>Intramacronucleata</taxon>
        <taxon>Oligohymenophorea</taxon>
        <taxon>Hymenostomatida</taxon>
        <taxon>Tetrahymenina</taxon>
        <taxon>Tetrahymenidae</taxon>
        <taxon>Tetrahymena</taxon>
    </lineage>
</organism>
<feature type="compositionally biased region" description="Polar residues" evidence="1">
    <location>
        <begin position="837"/>
        <end position="849"/>
    </location>
</feature>
<feature type="region of interest" description="Disordered" evidence="1">
    <location>
        <begin position="698"/>
        <end position="735"/>
    </location>
</feature>
<feature type="region of interest" description="Disordered" evidence="1">
    <location>
        <begin position="796"/>
        <end position="815"/>
    </location>
</feature>
<feature type="region of interest" description="Disordered" evidence="1">
    <location>
        <begin position="443"/>
        <end position="498"/>
    </location>
</feature>
<feature type="compositionally biased region" description="Polar residues" evidence="1">
    <location>
        <begin position="477"/>
        <end position="491"/>
    </location>
</feature>
<keyword evidence="3" id="KW-1185">Reference proteome</keyword>
<dbReference type="GeneID" id="7824360"/>
<feature type="compositionally biased region" description="Polar residues" evidence="1">
    <location>
        <begin position="370"/>
        <end position="385"/>
    </location>
</feature>
<gene>
    <name evidence="2" type="ORF">TTHERM_01079100</name>
</gene>
<dbReference type="KEGG" id="tet:TTHERM_01079100"/>
<feature type="compositionally biased region" description="Low complexity" evidence="1">
    <location>
        <begin position="140"/>
        <end position="156"/>
    </location>
</feature>
<dbReference type="RefSeq" id="XP_001025678.1">
    <property type="nucleotide sequence ID" value="XM_001025678.1"/>
</dbReference>
<evidence type="ECO:0000313" key="3">
    <source>
        <dbReference type="Proteomes" id="UP000009168"/>
    </source>
</evidence>
<feature type="region of interest" description="Disordered" evidence="1">
    <location>
        <begin position="512"/>
        <end position="531"/>
    </location>
</feature>
<evidence type="ECO:0000256" key="1">
    <source>
        <dbReference type="SAM" id="MobiDB-lite"/>
    </source>
</evidence>
<feature type="region of interest" description="Disordered" evidence="1">
    <location>
        <begin position="370"/>
        <end position="406"/>
    </location>
</feature>
<feature type="region of interest" description="Disordered" evidence="1">
    <location>
        <begin position="125"/>
        <end position="156"/>
    </location>
</feature>
<dbReference type="HOGENOM" id="CLU_268689_0_0_1"/>
<feature type="compositionally biased region" description="Low complexity" evidence="1">
    <location>
        <begin position="872"/>
        <end position="883"/>
    </location>
</feature>
<feature type="compositionally biased region" description="Low complexity" evidence="1">
    <location>
        <begin position="702"/>
        <end position="735"/>
    </location>
</feature>
<feature type="region of interest" description="Disordered" evidence="1">
    <location>
        <begin position="825"/>
        <end position="893"/>
    </location>
</feature>
<proteinExistence type="predicted"/>
<sequence>MNTNNQLLKPILHVAQSSSDYSKINNMSGANNSNSYHKIAANLFTNQLQSQQQQQQLQQQQQQQQYLYSSPQTIQKKILQQQSDSSRQPQNFLYESVDYKIATQSSAQNSPFHIQPINSYQAGALSQSNNGGCRNQSPYSGNNSYLFSNNNNTSSQQQNINQNLLFDKTASLMKQNSSNQQNMQISATPSISNINYLNSSMNQGQAKCHSATSIHFELRDLQQERFQVKMMTNYSGTEENSPMQARIADRFNLHKQRDVSKGRQNSEDQNKKIHQSINELEGEWNKLKQIHNLDNRSQSPFNNSLNNSALNIAKTNNLQAGQQRLSDQLNRDQWNTQVSDNCSVHDQSYDNTIKTQGSIKSLTSSCKRIRTQGDSTNNGSNNSLKQIVHTPSRKQKDQSASSIKKTQIINKSIPLTKINLDQMRTNSYSSRSQGEQVTQYIVKKDSRQNSSQISNRNSLNNSNSLISTNTNNPNSNHVQNKSPISRNSSQDEFAAPKSPDTTFLKIQEKYQNVHKQKTGSKHQDSSNQSINLSQNQQNNSQYQVYNNQQQLSTNYSQNMLNLNQQNQETNANSNQQYQKNSFSDLSVSPYQSQIMSHHSSNMIGSNTLHQYPSIISQSSAYQANQAPQVQQPSSYPLPLKRYSSLQNDLTNNFNNQNNNIYINNSQDQSDIFHFNTQASGASPFNNNNIINNQLKSPASYRSSNQQSISIQQNSNTPQYNNNISNNYDSNNGNNSALRQLHQNTIKINEQTNQINQVPHSMQTINQLQNAQSMNYLITQNYAANNPSTRVSNAYQISKSGQHSNRQSEQSQIQQQFGENQNRILQQTASPPGGFSDALSQVNQKNQIPNSKEKSIIQPVRASPVKKMISDVKPQYQSQQSPKQNGLVKGIQGSNCYSNNNNNSLGTYSSNTYNLSYTPQMNASSQQNAYQISGKKDMTQIIMNKIKKMNVARISLNEDDDLLFQSTDAESYSNLTNGSNKNYINAKGKANSKMVDMKSMNGNNNNNDYLQSLQIQEIDHIQKTIQQQQMKSKQDYIYQLSDNQANNIEVFSTNSQAMHLTDTVSPRSVPSQIQQMTNDPTKISYKTNILSNQKYFITNEANDKNIPQKSQEEVYRDLMMYKQKSNISPVKQNQISQNQLENNTATSSFLNSNGQQVKESFIQSQTQKPYIISQNNLQLTPINQKKVSSNTNYSQKLLDSIQKHSRIHKENQQNIYSNIQKI</sequence>
<dbReference type="Proteomes" id="UP000009168">
    <property type="component" value="Unassembled WGS sequence"/>
</dbReference>